<name>A0ABZ2SSZ6_9ENTE</name>
<keyword evidence="3" id="KW-1185">Reference proteome</keyword>
<dbReference type="RefSeq" id="WP_207940782.1">
    <property type="nucleotide sequence ID" value="NZ_CP147251.1"/>
</dbReference>
<dbReference type="Proteomes" id="UP000664701">
    <property type="component" value="Chromosome"/>
</dbReference>
<dbReference type="EMBL" id="CP147251">
    <property type="protein sequence ID" value="WYJ77044.1"/>
    <property type="molecule type" value="Genomic_DNA"/>
</dbReference>
<gene>
    <name evidence="2" type="ORF">DOK78_001682</name>
</gene>
<feature type="transmembrane region" description="Helical" evidence="1">
    <location>
        <begin position="33"/>
        <end position="52"/>
    </location>
</feature>
<keyword evidence="1" id="KW-1133">Transmembrane helix</keyword>
<sequence>MLISGTLWIIFSFLLLVTNQIYSELFYHAPHPLIVMLAVLALMIGIFFYYEYYSGKKKNEL</sequence>
<reference evidence="2 3" key="1">
    <citation type="submission" date="2024-03" db="EMBL/GenBank/DDBJ databases">
        <title>The Genome Sequence of Enterococcus sp. DIV2402.</title>
        <authorList>
            <consortium name="The Broad Institute Genomics Platform"/>
            <consortium name="The Broad Institute Microbial Omics Core"/>
            <consortium name="The Broad Institute Genomic Center for Infectious Diseases"/>
            <person name="Earl A."/>
            <person name="Manson A."/>
            <person name="Gilmore M."/>
            <person name="Schwartman J."/>
            <person name="Shea T."/>
            <person name="Abouelleil A."/>
            <person name="Cao P."/>
            <person name="Chapman S."/>
            <person name="Cusick C."/>
            <person name="Young S."/>
            <person name="Neafsey D."/>
            <person name="Nusbaum C."/>
            <person name="Birren B."/>
        </authorList>
    </citation>
    <scope>NUCLEOTIDE SEQUENCE [LARGE SCALE GENOMIC DNA]</scope>
    <source>
        <strain evidence="2 3">DIV2402</strain>
    </source>
</reference>
<evidence type="ECO:0008006" key="4">
    <source>
        <dbReference type="Google" id="ProtNLM"/>
    </source>
</evidence>
<organism evidence="2 3">
    <name type="scientific">Candidatus Enterococcus lowellii</name>
    <dbReference type="NCBI Taxonomy" id="2230877"/>
    <lineage>
        <taxon>Bacteria</taxon>
        <taxon>Bacillati</taxon>
        <taxon>Bacillota</taxon>
        <taxon>Bacilli</taxon>
        <taxon>Lactobacillales</taxon>
        <taxon>Enterococcaceae</taxon>
        <taxon>Enterococcus</taxon>
    </lineage>
</organism>
<accession>A0ABZ2SSZ6</accession>
<evidence type="ECO:0000256" key="1">
    <source>
        <dbReference type="SAM" id="Phobius"/>
    </source>
</evidence>
<keyword evidence="1" id="KW-0812">Transmembrane</keyword>
<keyword evidence="1" id="KW-0472">Membrane</keyword>
<evidence type="ECO:0000313" key="3">
    <source>
        <dbReference type="Proteomes" id="UP000664701"/>
    </source>
</evidence>
<protein>
    <recommendedName>
        <fullName evidence="4">Integral membrane protein</fullName>
    </recommendedName>
</protein>
<evidence type="ECO:0000313" key="2">
    <source>
        <dbReference type="EMBL" id="WYJ77044.1"/>
    </source>
</evidence>
<proteinExistence type="predicted"/>